<evidence type="ECO:0000313" key="1">
    <source>
        <dbReference type="EMBL" id="DAD76612.1"/>
    </source>
</evidence>
<protein>
    <submittedName>
        <fullName evidence="1">Uncharacterized protein</fullName>
    </submittedName>
</protein>
<sequence>MLQESKNVVFSEPISIQNLISDKEIREEFFKLKLAPSKTYPIKWTIVGIDEIGEALVFLKEFKERYKNLGYGQLTLD</sequence>
<reference evidence="1" key="1">
    <citation type="journal article" date="2021" name="Proc. Natl. Acad. Sci. U.S.A.">
        <title>A Catalog of Tens of Thousands of Viruses from Human Metagenomes Reveals Hidden Associations with Chronic Diseases.</title>
        <authorList>
            <person name="Tisza M.J."/>
            <person name="Buck C.B."/>
        </authorList>
    </citation>
    <scope>NUCLEOTIDE SEQUENCE</scope>
    <source>
        <strain evidence="1">CtOkv13</strain>
    </source>
</reference>
<proteinExistence type="predicted"/>
<name>A0A8S5M305_9CAUD</name>
<dbReference type="EMBL" id="BK014805">
    <property type="protein sequence ID" value="DAD76612.1"/>
    <property type="molecule type" value="Genomic_DNA"/>
</dbReference>
<organism evidence="1">
    <name type="scientific">Siphoviridae sp. ctOkv13</name>
    <dbReference type="NCBI Taxonomy" id="2826314"/>
    <lineage>
        <taxon>Viruses</taxon>
        <taxon>Duplodnaviria</taxon>
        <taxon>Heunggongvirae</taxon>
        <taxon>Uroviricota</taxon>
        <taxon>Caudoviricetes</taxon>
    </lineage>
</organism>
<accession>A0A8S5M305</accession>